<evidence type="ECO:0000256" key="3">
    <source>
        <dbReference type="ARBA" id="ARBA00007106"/>
    </source>
</evidence>
<sequence length="130" mass="13828">MAENEIYQYSIVSALMDGVGSSGLPLSDLITHGDHGLGTFRHMAGEMIVVDGHVYQMKSDGSIATVDTSPGALDKTDGLPIVAPFAMLTRFRPTVHRAPCSPHSKDELAALLSELLLPTVHIQRCSSSPA</sequence>
<evidence type="ECO:0000256" key="6">
    <source>
        <dbReference type="ARBA" id="ARBA00022793"/>
    </source>
</evidence>
<evidence type="ECO:0000256" key="4">
    <source>
        <dbReference type="ARBA" id="ARBA00013204"/>
    </source>
</evidence>
<dbReference type="UniPathway" id="UPA00626">
    <property type="reaction ID" value="UER00678"/>
</dbReference>
<keyword evidence="11" id="KW-1185">Reference proteome</keyword>
<dbReference type="EMBL" id="GL876978">
    <property type="protein sequence ID" value="KLU92027.1"/>
    <property type="molecule type" value="Genomic_DNA"/>
</dbReference>
<dbReference type="GO" id="GO:0045151">
    <property type="term" value="P:acetoin biosynthetic process"/>
    <property type="evidence" value="ECO:0007669"/>
    <property type="project" value="UniProtKB-KW"/>
</dbReference>
<dbReference type="STRING" id="644358.A0A0C4EE10"/>
<reference evidence="9" key="3">
    <citation type="submission" date="2011-03" db="EMBL/GenBank/DDBJ databases">
        <title>Annotation of Magnaporthe poae ATCC 64411.</title>
        <authorList>
            <person name="Ma L.-J."/>
            <person name="Dead R."/>
            <person name="Young S.K."/>
            <person name="Zeng Q."/>
            <person name="Gargeya S."/>
            <person name="Fitzgerald M."/>
            <person name="Haas B."/>
            <person name="Abouelleil A."/>
            <person name="Alvarado L."/>
            <person name="Arachchi H.M."/>
            <person name="Berlin A."/>
            <person name="Brown A."/>
            <person name="Chapman S.B."/>
            <person name="Chen Z."/>
            <person name="Dunbar C."/>
            <person name="Freedman E."/>
            <person name="Gearin G."/>
            <person name="Gellesch M."/>
            <person name="Goldberg J."/>
            <person name="Griggs A."/>
            <person name="Gujja S."/>
            <person name="Heiman D."/>
            <person name="Howarth C."/>
            <person name="Larson L."/>
            <person name="Lui A."/>
            <person name="MacDonald P.J.P."/>
            <person name="Mehta T."/>
            <person name="Montmayeur A."/>
            <person name="Murphy C."/>
            <person name="Neiman D."/>
            <person name="Pearson M."/>
            <person name="Priest M."/>
            <person name="Roberts A."/>
            <person name="Saif S."/>
            <person name="Shea T."/>
            <person name="Shenoy N."/>
            <person name="Sisk P."/>
            <person name="Stolte C."/>
            <person name="Sykes S."/>
            <person name="Yandava C."/>
            <person name="Wortman J."/>
            <person name="Nusbaum C."/>
            <person name="Birren B."/>
        </authorList>
    </citation>
    <scope>NUCLEOTIDE SEQUENCE</scope>
    <source>
        <strain evidence="9">ATCC 64411</strain>
    </source>
</reference>
<dbReference type="VEuPathDB" id="FungiDB:MAPG_10974"/>
<evidence type="ECO:0000256" key="1">
    <source>
        <dbReference type="ARBA" id="ARBA00001784"/>
    </source>
</evidence>
<dbReference type="EC" id="4.1.1.5" evidence="4"/>
<dbReference type="InterPro" id="IPR005128">
    <property type="entry name" value="Acetolactate_a_deCO2ase"/>
</dbReference>
<dbReference type="Gene3D" id="3.30.1330.80">
    <property type="entry name" value="Hypothetical protein, similar to alpha- acetolactate decarboxylase, domain 2"/>
    <property type="match status" value="1"/>
</dbReference>
<evidence type="ECO:0000313" key="11">
    <source>
        <dbReference type="Proteomes" id="UP000011715"/>
    </source>
</evidence>
<dbReference type="Proteomes" id="UP000011715">
    <property type="component" value="Unassembled WGS sequence"/>
</dbReference>
<dbReference type="GO" id="GO:0047605">
    <property type="term" value="F:acetolactate decarboxylase activity"/>
    <property type="evidence" value="ECO:0007669"/>
    <property type="project" value="UniProtKB-EC"/>
</dbReference>
<organism evidence="10 11">
    <name type="scientific">Magnaporthiopsis poae (strain ATCC 64411 / 73-15)</name>
    <name type="common">Kentucky bluegrass fungus</name>
    <name type="synonym">Magnaporthe poae</name>
    <dbReference type="NCBI Taxonomy" id="644358"/>
    <lineage>
        <taxon>Eukaryota</taxon>
        <taxon>Fungi</taxon>
        <taxon>Dikarya</taxon>
        <taxon>Ascomycota</taxon>
        <taxon>Pezizomycotina</taxon>
        <taxon>Sordariomycetes</taxon>
        <taxon>Sordariomycetidae</taxon>
        <taxon>Magnaporthales</taxon>
        <taxon>Magnaporthaceae</taxon>
        <taxon>Magnaporthiopsis</taxon>
    </lineage>
</organism>
<reference evidence="10" key="5">
    <citation type="submission" date="2015-06" db="UniProtKB">
        <authorList>
            <consortium name="EnsemblFungi"/>
        </authorList>
    </citation>
    <scope>IDENTIFICATION</scope>
    <source>
        <strain evidence="10">ATCC 64411</strain>
    </source>
</reference>
<evidence type="ECO:0000313" key="9">
    <source>
        <dbReference type="EMBL" id="KLU92027.1"/>
    </source>
</evidence>
<dbReference type="PANTHER" id="PTHR35524">
    <property type="entry name" value="ALPHA-ACETOLACTATE DECARBOXYLASE"/>
    <property type="match status" value="1"/>
</dbReference>
<comment type="similarity">
    <text evidence="3">Belongs to the alpha-acetolactate decarboxylase family.</text>
</comment>
<evidence type="ECO:0000256" key="2">
    <source>
        <dbReference type="ARBA" id="ARBA00005170"/>
    </source>
</evidence>
<evidence type="ECO:0000256" key="5">
    <source>
        <dbReference type="ARBA" id="ARBA00020164"/>
    </source>
</evidence>
<dbReference type="eggNOG" id="ENOG502S81V">
    <property type="taxonomic scope" value="Eukaryota"/>
</dbReference>
<dbReference type="SUPFAM" id="SSF117856">
    <property type="entry name" value="AF0104/ALDC/Ptd012-like"/>
    <property type="match status" value="1"/>
</dbReference>
<dbReference type="OrthoDB" id="509395at2759"/>
<name>A0A0C4EE10_MAGP6</name>
<dbReference type="PANTHER" id="PTHR35524:SF1">
    <property type="entry name" value="ALPHA-ACETOLACTATE DECARBOXYLASE"/>
    <property type="match status" value="1"/>
</dbReference>
<gene>
    <name evidence="9" type="ORF">MAPG_10974</name>
</gene>
<evidence type="ECO:0000256" key="8">
    <source>
        <dbReference type="ARBA" id="ARBA00023239"/>
    </source>
</evidence>
<reference evidence="11" key="2">
    <citation type="submission" date="2010-05" db="EMBL/GenBank/DDBJ databases">
        <title>The genome sequence of Magnaporthe poae strain ATCC 64411.</title>
        <authorList>
            <person name="Ma L.-J."/>
            <person name="Dead R."/>
            <person name="Young S."/>
            <person name="Zeng Q."/>
            <person name="Koehrsen M."/>
            <person name="Alvarado L."/>
            <person name="Berlin A."/>
            <person name="Chapman S.B."/>
            <person name="Chen Z."/>
            <person name="Freedman E."/>
            <person name="Gellesch M."/>
            <person name="Goldberg J."/>
            <person name="Griggs A."/>
            <person name="Gujja S."/>
            <person name="Heilman E.R."/>
            <person name="Heiman D."/>
            <person name="Hepburn T."/>
            <person name="Howarth C."/>
            <person name="Jen D."/>
            <person name="Larson L."/>
            <person name="Mehta T."/>
            <person name="Neiman D."/>
            <person name="Pearson M."/>
            <person name="Roberts A."/>
            <person name="Saif S."/>
            <person name="Shea T."/>
            <person name="Shenoy N."/>
            <person name="Sisk P."/>
            <person name="Stolte C."/>
            <person name="Sykes S."/>
            <person name="Walk T."/>
            <person name="White J."/>
            <person name="Yandava C."/>
            <person name="Haas B."/>
            <person name="Nusbaum C."/>
            <person name="Birren B."/>
        </authorList>
    </citation>
    <scope>NUCLEOTIDE SEQUENCE [LARGE SCALE GENOMIC DNA]</scope>
    <source>
        <strain evidence="11">ATCC 64411 / 73-15</strain>
    </source>
</reference>
<dbReference type="EnsemblFungi" id="MAPG_10974T0">
    <property type="protein sequence ID" value="MAPG_10974T0"/>
    <property type="gene ID" value="MAPG_10974"/>
</dbReference>
<evidence type="ECO:0000256" key="7">
    <source>
        <dbReference type="ARBA" id="ARBA00023061"/>
    </source>
</evidence>
<dbReference type="Pfam" id="PF03306">
    <property type="entry name" value="AAL_decarboxy"/>
    <property type="match status" value="1"/>
</dbReference>
<evidence type="ECO:0000313" key="10">
    <source>
        <dbReference type="EnsemblFungi" id="MAPG_10974T0"/>
    </source>
</evidence>
<dbReference type="EMBL" id="ADBL01002703">
    <property type="status" value="NOT_ANNOTATED_CDS"/>
    <property type="molecule type" value="Genomic_DNA"/>
</dbReference>
<proteinExistence type="inferred from homology"/>
<reference evidence="9" key="1">
    <citation type="submission" date="2010-05" db="EMBL/GenBank/DDBJ databases">
        <title>The Genome Sequence of Magnaporthe poae strain ATCC 64411.</title>
        <authorList>
            <consortium name="The Broad Institute Genome Sequencing Platform"/>
            <consortium name="Broad Institute Genome Sequencing Center for Infectious Disease"/>
            <person name="Ma L.-J."/>
            <person name="Dead R."/>
            <person name="Young S."/>
            <person name="Zeng Q."/>
            <person name="Koehrsen M."/>
            <person name="Alvarado L."/>
            <person name="Berlin A."/>
            <person name="Chapman S.B."/>
            <person name="Chen Z."/>
            <person name="Freedman E."/>
            <person name="Gellesch M."/>
            <person name="Goldberg J."/>
            <person name="Griggs A."/>
            <person name="Gujja S."/>
            <person name="Heilman E.R."/>
            <person name="Heiman D."/>
            <person name="Hepburn T."/>
            <person name="Howarth C."/>
            <person name="Jen D."/>
            <person name="Larson L."/>
            <person name="Mehta T."/>
            <person name="Neiman D."/>
            <person name="Pearson M."/>
            <person name="Roberts A."/>
            <person name="Saif S."/>
            <person name="Shea T."/>
            <person name="Shenoy N."/>
            <person name="Sisk P."/>
            <person name="Stolte C."/>
            <person name="Sykes S."/>
            <person name="Walk T."/>
            <person name="White J."/>
            <person name="Yandava C."/>
            <person name="Haas B."/>
            <person name="Nusbaum C."/>
            <person name="Birren B."/>
        </authorList>
    </citation>
    <scope>NUCLEOTIDE SEQUENCE</scope>
    <source>
        <strain evidence="9">ATCC 64411</strain>
    </source>
</reference>
<keyword evidence="7" id="KW-0005">Acetoin biosynthesis</keyword>
<comment type="pathway">
    <text evidence="2">Polyol metabolism; (R,R)-butane-2,3-diol biosynthesis; (R,R)-butane-2,3-diol from pyruvate: step 2/3.</text>
</comment>
<comment type="catalytic activity">
    <reaction evidence="1">
        <text>(2S)-2-acetolactate + H(+) = (R)-acetoin + CO2</text>
        <dbReference type="Rhea" id="RHEA:21580"/>
        <dbReference type="ChEBI" id="CHEBI:15378"/>
        <dbReference type="ChEBI" id="CHEBI:15686"/>
        <dbReference type="ChEBI" id="CHEBI:16526"/>
        <dbReference type="ChEBI" id="CHEBI:58476"/>
        <dbReference type="EC" id="4.1.1.5"/>
    </reaction>
</comment>
<dbReference type="AlphaFoldDB" id="A0A0C4EE10"/>
<accession>A0A0C4EE10</accession>
<reference evidence="10" key="4">
    <citation type="journal article" date="2015" name="G3 (Bethesda)">
        <title>Genome sequences of three phytopathogenic species of the Magnaporthaceae family of fungi.</title>
        <authorList>
            <person name="Okagaki L.H."/>
            <person name="Nunes C.C."/>
            <person name="Sailsbery J."/>
            <person name="Clay B."/>
            <person name="Brown D."/>
            <person name="John T."/>
            <person name="Oh Y."/>
            <person name="Young N."/>
            <person name="Fitzgerald M."/>
            <person name="Haas B.J."/>
            <person name="Zeng Q."/>
            <person name="Young S."/>
            <person name="Adiconis X."/>
            <person name="Fan L."/>
            <person name="Levin J.Z."/>
            <person name="Mitchell T.K."/>
            <person name="Okubara P.A."/>
            <person name="Farman M.L."/>
            <person name="Kohn L.M."/>
            <person name="Birren B."/>
            <person name="Ma L.-J."/>
            <person name="Dean R.A."/>
        </authorList>
    </citation>
    <scope>NUCLEOTIDE SEQUENCE</scope>
    <source>
        <strain evidence="10">ATCC 64411 / 73-15</strain>
    </source>
</reference>
<keyword evidence="6" id="KW-0210">Decarboxylase</keyword>
<protein>
    <recommendedName>
        <fullName evidence="5">Alpha-acetolactate decarboxylase</fullName>
        <ecNumber evidence="4">4.1.1.5</ecNumber>
    </recommendedName>
</protein>
<keyword evidence="8" id="KW-0456">Lyase</keyword>